<feature type="transmembrane region" description="Helical" evidence="1">
    <location>
        <begin position="21"/>
        <end position="43"/>
    </location>
</feature>
<accession>A0A1Q2SKA3</accession>
<keyword evidence="1" id="KW-1133">Transmembrane helix</keyword>
<keyword evidence="3" id="KW-1185">Reference proteome</keyword>
<dbReference type="Proteomes" id="UP000243679">
    <property type="component" value="Chromosome"/>
</dbReference>
<evidence type="ECO:0000256" key="1">
    <source>
        <dbReference type="SAM" id="Phobius"/>
    </source>
</evidence>
<dbReference type="AlphaFoldDB" id="A0A1Q2SKA3"/>
<proteinExistence type="predicted"/>
<feature type="transmembrane region" description="Helical" evidence="1">
    <location>
        <begin position="63"/>
        <end position="91"/>
    </location>
</feature>
<evidence type="ECO:0000313" key="2">
    <source>
        <dbReference type="EMBL" id="BAW79566.1"/>
    </source>
</evidence>
<reference evidence="2 3" key="1">
    <citation type="journal article" date="2017" name="ISME J.">
        <title>An acid-tolerant ammonia-oxidizing ?-proteobacterium from soil.</title>
        <authorList>
            <person name="Hayatsu M."/>
            <person name="Tago K."/>
            <person name="Uchiyama I."/>
            <person name="Toyoda A."/>
            <person name="Wang Y."/>
            <person name="Shimomura Y."/>
            <person name="Okubo T."/>
            <person name="Kurisu F."/>
            <person name="Hirono Y."/>
            <person name="Nonaka K."/>
            <person name="Akiyama H."/>
            <person name="Itoh T."/>
            <person name="Takami H."/>
        </authorList>
    </citation>
    <scope>NUCLEOTIDE SEQUENCE [LARGE SCALE GENOMIC DNA]</scope>
    <source>
        <strain evidence="2 3">TAO100</strain>
    </source>
</reference>
<protein>
    <submittedName>
        <fullName evidence="2">Uncharacterized protein</fullName>
    </submittedName>
</protein>
<gene>
    <name evidence="2" type="ORF">TAO_0196</name>
</gene>
<organism evidence="2 3">
    <name type="scientific">Candidatus Nitrosoglobus terrae</name>
    <dbReference type="NCBI Taxonomy" id="1630141"/>
    <lineage>
        <taxon>Bacteria</taxon>
        <taxon>Pseudomonadati</taxon>
        <taxon>Pseudomonadota</taxon>
        <taxon>Gammaproteobacteria</taxon>
        <taxon>Chromatiales</taxon>
        <taxon>Chromatiaceae</taxon>
        <taxon>Candidatus Nitrosoglobus</taxon>
    </lineage>
</organism>
<dbReference type="EMBL" id="AP014836">
    <property type="protein sequence ID" value="BAW79566.1"/>
    <property type="molecule type" value="Genomic_DNA"/>
</dbReference>
<evidence type="ECO:0000313" key="3">
    <source>
        <dbReference type="Proteomes" id="UP000243679"/>
    </source>
</evidence>
<dbReference type="RefSeq" id="WP_172419028.1">
    <property type="nucleotide sequence ID" value="NZ_AP014836.1"/>
</dbReference>
<keyword evidence="1" id="KW-0472">Membrane</keyword>
<dbReference type="KEGG" id="ntt:TAO_0196"/>
<keyword evidence="1" id="KW-0812">Transmembrane</keyword>
<sequence length="96" mass="10764">MLRSELGYQSELVNTMVLGSLPLFHIGIAITVLITLAFLIAHIKGFILLLDVDNQSILFMSVIIMVLVALVCLPLSWWTVFVTAFLPFFLIKSIKK</sequence>
<name>A0A1Q2SKA3_9GAMM</name>